<evidence type="ECO:0000256" key="4">
    <source>
        <dbReference type="ARBA" id="ARBA00022692"/>
    </source>
</evidence>
<accession>A0A7J6LT34</accession>
<name>A0A7J6LT34_PEROL</name>
<gene>
    <name evidence="9" type="ORF">FOL46_005503</name>
</gene>
<keyword evidence="7 8" id="KW-0472">Membrane</keyword>
<feature type="repeat" description="Solcar" evidence="8">
    <location>
        <begin position="735"/>
        <end position="822"/>
    </location>
</feature>
<dbReference type="EMBL" id="JABANN010000334">
    <property type="protein sequence ID" value="KAF4662011.1"/>
    <property type="molecule type" value="Genomic_DNA"/>
</dbReference>
<dbReference type="PROSITE" id="PS50920">
    <property type="entry name" value="SOLCAR"/>
    <property type="match status" value="1"/>
</dbReference>
<evidence type="ECO:0000313" key="10">
    <source>
        <dbReference type="Proteomes" id="UP000572268"/>
    </source>
</evidence>
<dbReference type="GO" id="GO:0006862">
    <property type="term" value="P:nucleotide transport"/>
    <property type="evidence" value="ECO:0007669"/>
    <property type="project" value="InterPro"/>
</dbReference>
<dbReference type="InterPro" id="IPR018108">
    <property type="entry name" value="MCP_transmembrane"/>
</dbReference>
<reference evidence="9 10" key="1">
    <citation type="submission" date="2020-04" db="EMBL/GenBank/DDBJ databases">
        <title>Perkinsus olseni comparative genomics.</title>
        <authorList>
            <person name="Bogema D.R."/>
        </authorList>
    </citation>
    <scope>NUCLEOTIDE SEQUENCE [LARGE SCALE GENOMIC DNA]</scope>
    <source>
        <strain evidence="9">ATCC PRA-31</strain>
    </source>
</reference>
<evidence type="ECO:0000313" key="9">
    <source>
        <dbReference type="EMBL" id="KAF4662011.1"/>
    </source>
</evidence>
<dbReference type="AlphaFoldDB" id="A0A7J6LT34"/>
<evidence type="ECO:0000256" key="7">
    <source>
        <dbReference type="ARBA" id="ARBA00023136"/>
    </source>
</evidence>
<dbReference type="Proteomes" id="UP000572268">
    <property type="component" value="Unassembled WGS sequence"/>
</dbReference>
<dbReference type="GO" id="GO:0055085">
    <property type="term" value="P:transmembrane transport"/>
    <property type="evidence" value="ECO:0007669"/>
    <property type="project" value="InterPro"/>
</dbReference>
<dbReference type="Gene3D" id="1.50.40.10">
    <property type="entry name" value="Mitochondrial carrier domain"/>
    <property type="match status" value="2"/>
</dbReference>
<evidence type="ECO:0000256" key="6">
    <source>
        <dbReference type="ARBA" id="ARBA00022989"/>
    </source>
</evidence>
<evidence type="ECO:0000256" key="8">
    <source>
        <dbReference type="PROSITE-ProRule" id="PRU00282"/>
    </source>
</evidence>
<dbReference type="PANTHER" id="PTHR45683">
    <property type="entry name" value="MITOCHONDRIAL NICOTINAMIDE ADENINE DINUCLEOTIDE TRANSPORTER 1-RELATED-RELATED"/>
    <property type="match status" value="1"/>
</dbReference>
<protein>
    <submittedName>
        <fullName evidence="9">Uncharacterized protein</fullName>
    </submittedName>
</protein>
<comment type="similarity">
    <text evidence="2">Belongs to the mitochondrial carrier (TC 2.A.29) family.</text>
</comment>
<keyword evidence="5" id="KW-0677">Repeat</keyword>
<comment type="caution">
    <text evidence="9">The sequence shown here is derived from an EMBL/GenBank/DDBJ whole genome shotgun (WGS) entry which is preliminary data.</text>
</comment>
<proteinExistence type="inferred from homology"/>
<evidence type="ECO:0000256" key="3">
    <source>
        <dbReference type="ARBA" id="ARBA00022448"/>
    </source>
</evidence>
<sequence>MPGFRPSNLRLQQFSFAARLRCCDNTRKVLTLVNTFPDMLTEARNTEAVMHRVASFPPSRTLHELFQRVTTEITRESFPSEALWDNSSLMSILRSLVNFRVRSPLLCDTQAAEDMLEFLALRIEPETCALDEAAYVVSSLARLKNITVDCYACVEMVCKFVDEIVSGLKNGDAPPITGLATCLWGIVELLGATHPERVQTAVNGAIEFLSVHHFQELRVTDVLMIVRAIGQCEGMRIELKSKQEFWSALAIGFPFTTIDRSSMKLLTKALQQVDDVPPNVWGGLISALAVSNRVHELSPHELATFLRAMVEPVRHDMAVNTTALADSVFEYIEKEPKGRIGPTDMVDICWALSIRSHSLPEPILGDIVSLAAAIAEGRGSVPDMTLGRLSEVLARSTVRRGLYSPAVLEFFVHAISKRSWKSTAAMRMMSDAVAHIADGRLLGSEQARDLLANLMASHCERTLKSSMLIKALLCADVEHSLACLTEKQRDELRRARDQAEGVIADIPGSEQRDLLAADLAKEICRRGLPLRVSTSWRCLRSLCVADLTLLAAESDEPILFVDLNSSPFDLCHYEREFRYRLLSAVYGREAFLRCSDQDMSPSASSTGRGSTAVFYPLDLLRVHLQRHYDAYRRPSVRELFIAVVREEGVRPALYRGFGISVTGASLAWGQYFYGYTALKSANVFNLPSAANHLLSGFAAGCMAPSMWGSAQGGIQFMIYEPAKSRLQAYRGCEQLSPPDIVLATTVAKSTAMIIISPITVLTVRMRDAGLRSHNYDDLWTAVKSVVAKDGLTGFYRGIFVSLVRVMPAQWCTFVTYEYVKDALLGAQAGWAI</sequence>
<keyword evidence="3" id="KW-0813">Transport</keyword>
<dbReference type="SUPFAM" id="SSF103506">
    <property type="entry name" value="Mitochondrial carrier"/>
    <property type="match status" value="1"/>
</dbReference>
<dbReference type="InterPro" id="IPR044712">
    <property type="entry name" value="SLC25A32-like"/>
</dbReference>
<keyword evidence="4 8" id="KW-0812">Transmembrane</keyword>
<comment type="subcellular location">
    <subcellularLocation>
        <location evidence="1">Membrane</location>
        <topology evidence="1">Multi-pass membrane protein</topology>
    </subcellularLocation>
</comment>
<dbReference type="InterPro" id="IPR023395">
    <property type="entry name" value="MCP_dom_sf"/>
</dbReference>
<evidence type="ECO:0000256" key="5">
    <source>
        <dbReference type="ARBA" id="ARBA00022737"/>
    </source>
</evidence>
<dbReference type="GO" id="GO:0016020">
    <property type="term" value="C:membrane"/>
    <property type="evidence" value="ECO:0007669"/>
    <property type="project" value="UniProtKB-SubCell"/>
</dbReference>
<evidence type="ECO:0000256" key="2">
    <source>
        <dbReference type="ARBA" id="ARBA00006375"/>
    </source>
</evidence>
<dbReference type="Pfam" id="PF00153">
    <property type="entry name" value="Mito_carr"/>
    <property type="match status" value="2"/>
</dbReference>
<keyword evidence="6" id="KW-1133">Transmembrane helix</keyword>
<organism evidence="9 10">
    <name type="scientific">Perkinsus olseni</name>
    <name type="common">Perkinsus atlanticus</name>
    <dbReference type="NCBI Taxonomy" id="32597"/>
    <lineage>
        <taxon>Eukaryota</taxon>
        <taxon>Sar</taxon>
        <taxon>Alveolata</taxon>
        <taxon>Perkinsozoa</taxon>
        <taxon>Perkinsea</taxon>
        <taxon>Perkinsida</taxon>
        <taxon>Perkinsidae</taxon>
        <taxon>Perkinsus</taxon>
    </lineage>
</organism>
<evidence type="ECO:0000256" key="1">
    <source>
        <dbReference type="ARBA" id="ARBA00004141"/>
    </source>
</evidence>